<dbReference type="Proteomes" id="UP000728185">
    <property type="component" value="Unassembled WGS sequence"/>
</dbReference>
<dbReference type="AlphaFoldDB" id="A0A8E0VJT5"/>
<reference evidence="1" key="1">
    <citation type="submission" date="2019-05" db="EMBL/GenBank/DDBJ databases">
        <title>Annotation for the trematode Fasciolopsis buski.</title>
        <authorList>
            <person name="Choi Y.-J."/>
        </authorList>
    </citation>
    <scope>NUCLEOTIDE SEQUENCE</scope>
    <source>
        <strain evidence="1">HT</strain>
        <tissue evidence="1">Whole worm</tissue>
    </source>
</reference>
<name>A0A8E0VJT5_9TREM</name>
<keyword evidence="2" id="KW-1185">Reference proteome</keyword>
<proteinExistence type="predicted"/>
<sequence length="112" mass="12244">MEDLLCRSNRSCMVETLKLSLVLSDLEKGFTMSPPWFFDPGMPISLNGSTAELHPMELFHGPIDSSNSGLLTCTALSDGNELTRHYLVYYDPKDASFLSDENSGTSVSSSGM</sequence>
<protein>
    <submittedName>
        <fullName evidence="1">Uncharacterized protein</fullName>
    </submittedName>
</protein>
<comment type="caution">
    <text evidence="1">The sequence shown here is derived from an EMBL/GenBank/DDBJ whole genome shotgun (WGS) entry which is preliminary data.</text>
</comment>
<dbReference type="EMBL" id="LUCM01005822">
    <property type="protein sequence ID" value="KAA0192219.1"/>
    <property type="molecule type" value="Genomic_DNA"/>
</dbReference>
<organism evidence="1 2">
    <name type="scientific">Fasciolopsis buskii</name>
    <dbReference type="NCBI Taxonomy" id="27845"/>
    <lineage>
        <taxon>Eukaryota</taxon>
        <taxon>Metazoa</taxon>
        <taxon>Spiralia</taxon>
        <taxon>Lophotrochozoa</taxon>
        <taxon>Platyhelminthes</taxon>
        <taxon>Trematoda</taxon>
        <taxon>Digenea</taxon>
        <taxon>Plagiorchiida</taxon>
        <taxon>Echinostomata</taxon>
        <taxon>Echinostomatoidea</taxon>
        <taxon>Fasciolidae</taxon>
        <taxon>Fasciolopsis</taxon>
    </lineage>
</organism>
<gene>
    <name evidence="1" type="ORF">FBUS_00970</name>
</gene>
<evidence type="ECO:0000313" key="1">
    <source>
        <dbReference type="EMBL" id="KAA0192219.1"/>
    </source>
</evidence>
<accession>A0A8E0VJT5</accession>
<evidence type="ECO:0000313" key="2">
    <source>
        <dbReference type="Proteomes" id="UP000728185"/>
    </source>
</evidence>